<organism evidence="1 2">
    <name type="scientific">Mycena albidolilacea</name>
    <dbReference type="NCBI Taxonomy" id="1033008"/>
    <lineage>
        <taxon>Eukaryota</taxon>
        <taxon>Fungi</taxon>
        <taxon>Dikarya</taxon>
        <taxon>Basidiomycota</taxon>
        <taxon>Agaricomycotina</taxon>
        <taxon>Agaricomycetes</taxon>
        <taxon>Agaricomycetidae</taxon>
        <taxon>Agaricales</taxon>
        <taxon>Marasmiineae</taxon>
        <taxon>Mycenaceae</taxon>
        <taxon>Mycena</taxon>
    </lineage>
</organism>
<sequence>MTPIYKAGFHIVMRLGELHTWISVDGVELSEFAVEYSLDAKEASCWIPSECDNVKLPCHFQFPTPDNLQQFSVKWKIPAGRQGDLKREIGTFSEYTAAGLERSFFRVKSGARALQEGHRPPIQFVPMFPAPTSATFSDTSKVRCPVSRKKFTGGPHPSHCGSHYLRFRVPAHRTPAGSGYRASRSQATAAAPTEVMDLTADDDDAAEIRQLEASRRVLRCRSVRLRVLKKKGAVKVKSESSGVKQEGSSVFAPGEVIDLT</sequence>
<reference evidence="1" key="1">
    <citation type="submission" date="2023-03" db="EMBL/GenBank/DDBJ databases">
        <title>Massive genome expansion in bonnet fungi (Mycena s.s.) driven by repeated elements and novel gene families across ecological guilds.</title>
        <authorList>
            <consortium name="Lawrence Berkeley National Laboratory"/>
            <person name="Harder C.B."/>
            <person name="Miyauchi S."/>
            <person name="Viragh M."/>
            <person name="Kuo A."/>
            <person name="Thoen E."/>
            <person name="Andreopoulos B."/>
            <person name="Lu D."/>
            <person name="Skrede I."/>
            <person name="Drula E."/>
            <person name="Henrissat B."/>
            <person name="Morin E."/>
            <person name="Kohler A."/>
            <person name="Barry K."/>
            <person name="LaButti K."/>
            <person name="Morin E."/>
            <person name="Salamov A."/>
            <person name="Lipzen A."/>
            <person name="Mereny Z."/>
            <person name="Hegedus B."/>
            <person name="Baldrian P."/>
            <person name="Stursova M."/>
            <person name="Weitz H."/>
            <person name="Taylor A."/>
            <person name="Grigoriev I.V."/>
            <person name="Nagy L.G."/>
            <person name="Martin F."/>
            <person name="Kauserud H."/>
        </authorList>
    </citation>
    <scope>NUCLEOTIDE SEQUENCE</scope>
    <source>
        <strain evidence="1">CBHHK002</strain>
    </source>
</reference>
<comment type="caution">
    <text evidence="1">The sequence shown here is derived from an EMBL/GenBank/DDBJ whole genome shotgun (WGS) entry which is preliminary data.</text>
</comment>
<accession>A0AAD7ENZ2</accession>
<protein>
    <submittedName>
        <fullName evidence="1">Uncharacterized protein</fullName>
    </submittedName>
</protein>
<dbReference type="Proteomes" id="UP001218218">
    <property type="component" value="Unassembled WGS sequence"/>
</dbReference>
<keyword evidence="2" id="KW-1185">Reference proteome</keyword>
<name>A0AAD7ENZ2_9AGAR</name>
<proteinExistence type="predicted"/>
<dbReference type="EMBL" id="JARIHO010000026">
    <property type="protein sequence ID" value="KAJ7340692.1"/>
    <property type="molecule type" value="Genomic_DNA"/>
</dbReference>
<dbReference type="AlphaFoldDB" id="A0AAD7ENZ2"/>
<evidence type="ECO:0000313" key="1">
    <source>
        <dbReference type="EMBL" id="KAJ7340692.1"/>
    </source>
</evidence>
<evidence type="ECO:0000313" key="2">
    <source>
        <dbReference type="Proteomes" id="UP001218218"/>
    </source>
</evidence>
<gene>
    <name evidence="1" type="ORF">DFH08DRAFT_811889</name>
</gene>